<evidence type="ECO:0000313" key="8">
    <source>
        <dbReference type="EMBL" id="MDO1447801.1"/>
    </source>
</evidence>
<dbReference type="PANTHER" id="PTHR33885:SF3">
    <property type="entry name" value="PHAGE SHOCK PROTEIN C"/>
    <property type="match status" value="1"/>
</dbReference>
<dbReference type="InterPro" id="IPR007168">
    <property type="entry name" value="Phageshock_PspC_N"/>
</dbReference>
<comment type="caution">
    <text evidence="8">The sequence shown here is derived from an EMBL/GenBank/DDBJ whole genome shotgun (WGS) entry which is preliminary data.</text>
</comment>
<evidence type="ECO:0000256" key="2">
    <source>
        <dbReference type="ARBA" id="ARBA00022475"/>
    </source>
</evidence>
<keyword evidence="9" id="KW-1185">Reference proteome</keyword>
<name>A0ABT8R6S0_9BACT</name>
<keyword evidence="3 6" id="KW-0812">Transmembrane</keyword>
<gene>
    <name evidence="8" type="ORF">Q0590_16130</name>
</gene>
<evidence type="ECO:0000256" key="3">
    <source>
        <dbReference type="ARBA" id="ARBA00022692"/>
    </source>
</evidence>
<sequence length="62" mass="6677">MTKKLKRSQTNRMLTGVCGGIAEYMNVDATLVRVAFAVAAVLGVGAPGIVYLILVFIMPDEY</sequence>
<dbReference type="Proteomes" id="UP001168528">
    <property type="component" value="Unassembled WGS sequence"/>
</dbReference>
<dbReference type="PANTHER" id="PTHR33885">
    <property type="entry name" value="PHAGE SHOCK PROTEIN C"/>
    <property type="match status" value="1"/>
</dbReference>
<evidence type="ECO:0000259" key="7">
    <source>
        <dbReference type="Pfam" id="PF04024"/>
    </source>
</evidence>
<evidence type="ECO:0000256" key="4">
    <source>
        <dbReference type="ARBA" id="ARBA00022989"/>
    </source>
</evidence>
<feature type="domain" description="Phage shock protein PspC N-terminal" evidence="7">
    <location>
        <begin position="3"/>
        <end position="61"/>
    </location>
</feature>
<organism evidence="8 9">
    <name type="scientific">Rhodocytophaga aerolata</name>
    <dbReference type="NCBI Taxonomy" id="455078"/>
    <lineage>
        <taxon>Bacteria</taxon>
        <taxon>Pseudomonadati</taxon>
        <taxon>Bacteroidota</taxon>
        <taxon>Cytophagia</taxon>
        <taxon>Cytophagales</taxon>
        <taxon>Rhodocytophagaceae</taxon>
        <taxon>Rhodocytophaga</taxon>
    </lineage>
</organism>
<reference evidence="8" key="1">
    <citation type="submission" date="2023-07" db="EMBL/GenBank/DDBJ databases">
        <title>The genome sequence of Rhodocytophaga aerolata KACC 12507.</title>
        <authorList>
            <person name="Zhang X."/>
        </authorList>
    </citation>
    <scope>NUCLEOTIDE SEQUENCE</scope>
    <source>
        <strain evidence="8">KACC 12507</strain>
    </source>
</reference>
<keyword evidence="2" id="KW-1003">Cell membrane</keyword>
<comment type="subcellular location">
    <subcellularLocation>
        <location evidence="1">Cell membrane</location>
        <topology evidence="1">Single-pass membrane protein</topology>
    </subcellularLocation>
</comment>
<accession>A0ABT8R6S0</accession>
<feature type="transmembrane region" description="Helical" evidence="6">
    <location>
        <begin position="34"/>
        <end position="58"/>
    </location>
</feature>
<dbReference type="EMBL" id="JAUKPO010000008">
    <property type="protein sequence ID" value="MDO1447801.1"/>
    <property type="molecule type" value="Genomic_DNA"/>
</dbReference>
<proteinExistence type="predicted"/>
<evidence type="ECO:0000313" key="9">
    <source>
        <dbReference type="Proteomes" id="UP001168528"/>
    </source>
</evidence>
<evidence type="ECO:0000256" key="1">
    <source>
        <dbReference type="ARBA" id="ARBA00004162"/>
    </source>
</evidence>
<keyword evidence="4 6" id="KW-1133">Transmembrane helix</keyword>
<evidence type="ECO:0000256" key="6">
    <source>
        <dbReference type="SAM" id="Phobius"/>
    </source>
</evidence>
<dbReference type="InterPro" id="IPR052027">
    <property type="entry name" value="PspC"/>
</dbReference>
<evidence type="ECO:0000256" key="5">
    <source>
        <dbReference type="ARBA" id="ARBA00023136"/>
    </source>
</evidence>
<protein>
    <submittedName>
        <fullName evidence="8">PspC domain-containing protein</fullName>
    </submittedName>
</protein>
<keyword evidence="5 6" id="KW-0472">Membrane</keyword>
<dbReference type="RefSeq" id="WP_302038605.1">
    <property type="nucleotide sequence ID" value="NZ_JAUKPO010000008.1"/>
</dbReference>
<dbReference type="Pfam" id="PF04024">
    <property type="entry name" value="PspC"/>
    <property type="match status" value="1"/>
</dbReference>